<organism evidence="3 4">
    <name type="scientific">Candidatus Roizmanbacteria bacterium RIFCSPLOWO2_02_FULL_38_10</name>
    <dbReference type="NCBI Taxonomy" id="1802074"/>
    <lineage>
        <taxon>Bacteria</taxon>
        <taxon>Candidatus Roizmaniibacteriota</taxon>
    </lineage>
</organism>
<protein>
    <recommendedName>
        <fullName evidence="2">NAD-dependent epimerase/dehydratase domain-containing protein</fullName>
    </recommendedName>
</protein>
<dbReference type="InterPro" id="IPR036291">
    <property type="entry name" value="NAD(P)-bd_dom_sf"/>
</dbReference>
<reference evidence="3 4" key="1">
    <citation type="journal article" date="2016" name="Nat. Commun.">
        <title>Thousands of microbial genomes shed light on interconnected biogeochemical processes in an aquifer system.</title>
        <authorList>
            <person name="Anantharaman K."/>
            <person name="Brown C.T."/>
            <person name="Hug L.A."/>
            <person name="Sharon I."/>
            <person name="Castelle C.J."/>
            <person name="Probst A.J."/>
            <person name="Thomas B.C."/>
            <person name="Singh A."/>
            <person name="Wilkins M.J."/>
            <person name="Karaoz U."/>
            <person name="Brodie E.L."/>
            <person name="Williams K.H."/>
            <person name="Hubbard S.S."/>
            <person name="Banfield J.F."/>
        </authorList>
    </citation>
    <scope>NUCLEOTIDE SEQUENCE [LARGE SCALE GENOMIC DNA]</scope>
</reference>
<dbReference type="AlphaFoldDB" id="A0A1F7JNH2"/>
<dbReference type="PANTHER" id="PTHR43000">
    <property type="entry name" value="DTDP-D-GLUCOSE 4,6-DEHYDRATASE-RELATED"/>
    <property type="match status" value="1"/>
</dbReference>
<evidence type="ECO:0000256" key="1">
    <source>
        <dbReference type="ARBA" id="ARBA00007637"/>
    </source>
</evidence>
<dbReference type="STRING" id="1802074.A3J15_00195"/>
<dbReference type="EMBL" id="MGAY01000011">
    <property type="protein sequence ID" value="OGK57151.1"/>
    <property type="molecule type" value="Genomic_DNA"/>
</dbReference>
<evidence type="ECO:0000313" key="4">
    <source>
        <dbReference type="Proteomes" id="UP000176376"/>
    </source>
</evidence>
<dbReference type="Pfam" id="PF01370">
    <property type="entry name" value="Epimerase"/>
    <property type="match status" value="1"/>
</dbReference>
<gene>
    <name evidence="3" type="ORF">A3J15_00195</name>
</gene>
<dbReference type="SUPFAM" id="SSF51735">
    <property type="entry name" value="NAD(P)-binding Rossmann-fold domains"/>
    <property type="match status" value="1"/>
</dbReference>
<dbReference type="InterPro" id="IPR001509">
    <property type="entry name" value="Epimerase_deHydtase"/>
</dbReference>
<name>A0A1F7JNH2_9BACT</name>
<feature type="domain" description="NAD-dependent epimerase/dehydratase" evidence="2">
    <location>
        <begin position="7"/>
        <end position="244"/>
    </location>
</feature>
<proteinExistence type="inferred from homology"/>
<sequence length="315" mass="35592">MAIKKKVLITGGAGFIGSHLAEAFITRGYRVYALDIDINPYSYFAQCSIVQKATYIKQNICHFDSLSLVFSKIKPDFVYHLAAVSEVLRASDNPQLMYETNIQGTVNVLEAARQTSTITGIIVASSDKAYGAQGRKKYRETTPLLPTQPYEISKAAADMISLGYAKSYVLPVAVSRFGNVYGEGDFHLSRLIPDMIRSCLENKILHIRSDGKFVRDYLYVKDVVSGYIKLAENIEKAKGLAFNFGSKDTLSVLQVIQICEKALNKKIKYKILNTAKSEIPYQSLNYSKAKKVLNWTPNYQIKKQIKNIYDWYDRR</sequence>
<accession>A0A1F7JNH2</accession>
<comment type="caution">
    <text evidence="3">The sequence shown here is derived from an EMBL/GenBank/DDBJ whole genome shotgun (WGS) entry which is preliminary data.</text>
</comment>
<dbReference type="Gene3D" id="3.40.50.720">
    <property type="entry name" value="NAD(P)-binding Rossmann-like Domain"/>
    <property type="match status" value="1"/>
</dbReference>
<evidence type="ECO:0000313" key="3">
    <source>
        <dbReference type="EMBL" id="OGK57151.1"/>
    </source>
</evidence>
<evidence type="ECO:0000259" key="2">
    <source>
        <dbReference type="Pfam" id="PF01370"/>
    </source>
</evidence>
<comment type="similarity">
    <text evidence="1">Belongs to the NAD(P)-dependent epimerase/dehydratase family.</text>
</comment>
<dbReference type="Proteomes" id="UP000176376">
    <property type="component" value="Unassembled WGS sequence"/>
</dbReference>